<dbReference type="AlphaFoldDB" id="A0A8H5GQG7"/>
<name>A0A8H5GQG7_9AGAR</name>
<dbReference type="EMBL" id="JAACJP010000056">
    <property type="protein sequence ID" value="KAF5369193.1"/>
    <property type="molecule type" value="Genomic_DNA"/>
</dbReference>
<dbReference type="Proteomes" id="UP000565441">
    <property type="component" value="Unassembled WGS sequence"/>
</dbReference>
<dbReference type="SUPFAM" id="SSF52047">
    <property type="entry name" value="RNI-like"/>
    <property type="match status" value="1"/>
</dbReference>
<organism evidence="1 2">
    <name type="scientific">Tricholomella constricta</name>
    <dbReference type="NCBI Taxonomy" id="117010"/>
    <lineage>
        <taxon>Eukaryota</taxon>
        <taxon>Fungi</taxon>
        <taxon>Dikarya</taxon>
        <taxon>Basidiomycota</taxon>
        <taxon>Agaricomycotina</taxon>
        <taxon>Agaricomycetes</taxon>
        <taxon>Agaricomycetidae</taxon>
        <taxon>Agaricales</taxon>
        <taxon>Tricholomatineae</taxon>
        <taxon>Lyophyllaceae</taxon>
        <taxon>Tricholomella</taxon>
    </lineage>
</organism>
<gene>
    <name evidence="1" type="ORF">D9615_009973</name>
</gene>
<dbReference type="InterPro" id="IPR032675">
    <property type="entry name" value="LRR_dom_sf"/>
</dbReference>
<proteinExistence type="predicted"/>
<protein>
    <recommendedName>
        <fullName evidence="3">F-box domain-containing protein</fullName>
    </recommendedName>
</protein>
<comment type="caution">
    <text evidence="1">The sequence shown here is derived from an EMBL/GenBank/DDBJ whole genome shotgun (WGS) entry which is preliminary data.</text>
</comment>
<evidence type="ECO:0000313" key="2">
    <source>
        <dbReference type="Proteomes" id="UP000565441"/>
    </source>
</evidence>
<evidence type="ECO:0008006" key="3">
    <source>
        <dbReference type="Google" id="ProtNLM"/>
    </source>
</evidence>
<evidence type="ECO:0000313" key="1">
    <source>
        <dbReference type="EMBL" id="KAF5369193.1"/>
    </source>
</evidence>
<accession>A0A8H5GQG7</accession>
<keyword evidence="2" id="KW-1185">Reference proteome</keyword>
<dbReference type="Gene3D" id="3.80.10.10">
    <property type="entry name" value="Ribonuclease Inhibitor"/>
    <property type="match status" value="1"/>
</dbReference>
<sequence>MPVPTLPKFTITPSSHISKVNDDELHYIFEMAALSTGALVNTALILSLVSSRWRAVAQHAPQIWTNITVRQTLDKESPFRFSRSVCRVEHYLKQSKGLPLEVSINLQNPSHLSMSDSAHPWFSYTNAFRNNSTRLSTVLASQLWRFRRFSLVVDELMSLLDVQSTFSPTEMPQLESWETTVDPANMEFPRDISDFSSLETFEIVTFPLRPPSADPTNAYPQMTSLVLSGTPIDLRTFRPSKRLTVLNLSSLYEMERPSLADMHKVLSTTMDTLEILTLRFVEPNVDDNNLTRLTLPRLVSLSLGFYSPEGILPLIKMIEVPNLATLALRDEYNQRNFPIVFEDTSYLLIAALVKYFPLETLHHLELQYIHLSPDRLDDADDATPLSNREGLDVRALPFKFFSSLKKLESLFLMYPSAAALNCLNYLPVSEDTACPGRPFRALRYLGLGYFNLPLVKSFLRTRHNYREVFGRLKNISFYMPQQWEREVEVRGLCRSRTIVHFAVTVSSERYLRTDMMAVEAD</sequence>
<reference evidence="1 2" key="1">
    <citation type="journal article" date="2020" name="ISME J.">
        <title>Uncovering the hidden diversity of litter-decomposition mechanisms in mushroom-forming fungi.</title>
        <authorList>
            <person name="Floudas D."/>
            <person name="Bentzer J."/>
            <person name="Ahren D."/>
            <person name="Johansson T."/>
            <person name="Persson P."/>
            <person name="Tunlid A."/>
        </authorList>
    </citation>
    <scope>NUCLEOTIDE SEQUENCE [LARGE SCALE GENOMIC DNA]</scope>
    <source>
        <strain evidence="1 2">CBS 661.87</strain>
    </source>
</reference>
<dbReference type="OrthoDB" id="2955959at2759"/>